<gene>
    <name evidence="1" type="ORF">AVDCRST_MAG79-2360</name>
</gene>
<dbReference type="EMBL" id="CADCWC010000355">
    <property type="protein sequence ID" value="CAA9546663.1"/>
    <property type="molecule type" value="Genomic_DNA"/>
</dbReference>
<dbReference type="Pfam" id="PF04075">
    <property type="entry name" value="F420H2_quin_red"/>
    <property type="match status" value="1"/>
</dbReference>
<dbReference type="NCBIfam" id="TIGR00026">
    <property type="entry name" value="hi_GC_TIGR00026"/>
    <property type="match status" value="1"/>
</dbReference>
<dbReference type="SUPFAM" id="SSF50475">
    <property type="entry name" value="FMN-binding split barrel"/>
    <property type="match status" value="1"/>
</dbReference>
<accession>A0A6J4UCF0</accession>
<dbReference type="GO" id="GO:0016491">
    <property type="term" value="F:oxidoreductase activity"/>
    <property type="evidence" value="ECO:0007669"/>
    <property type="project" value="InterPro"/>
</dbReference>
<sequence length="123" mass="13797">MTATSADLDERDVAEPFAYLTTTGRTSGLPRTIEIWFALDGATLYLLAGGRERAQWVRNLQRDPRVTVRLRDRELRGRARVLAPGEDDDATARRLLVEKYGQGRDLSRWGRSALPVAVDLSRG</sequence>
<dbReference type="InterPro" id="IPR012349">
    <property type="entry name" value="Split_barrel_FMN-bd"/>
</dbReference>
<name>A0A6J4UCF0_9ACTN</name>
<dbReference type="AlphaFoldDB" id="A0A6J4UCF0"/>
<reference evidence="1" key="1">
    <citation type="submission" date="2020-02" db="EMBL/GenBank/DDBJ databases">
        <authorList>
            <person name="Meier V. D."/>
        </authorList>
    </citation>
    <scope>NUCLEOTIDE SEQUENCE</scope>
    <source>
        <strain evidence="1">AVDCRST_MAG79</strain>
    </source>
</reference>
<evidence type="ECO:0008006" key="2">
    <source>
        <dbReference type="Google" id="ProtNLM"/>
    </source>
</evidence>
<protein>
    <recommendedName>
        <fullName evidence="2">Nitroreductase family deazaflavin-dependent oxidoreductase</fullName>
    </recommendedName>
</protein>
<dbReference type="Gene3D" id="2.30.110.10">
    <property type="entry name" value="Electron Transport, Fmn-binding Protein, Chain A"/>
    <property type="match status" value="1"/>
</dbReference>
<dbReference type="InterPro" id="IPR004378">
    <property type="entry name" value="F420H2_quin_Rdtase"/>
</dbReference>
<organism evidence="1">
    <name type="scientific">uncultured Thermoleophilia bacterium</name>
    <dbReference type="NCBI Taxonomy" id="1497501"/>
    <lineage>
        <taxon>Bacteria</taxon>
        <taxon>Bacillati</taxon>
        <taxon>Actinomycetota</taxon>
        <taxon>Thermoleophilia</taxon>
        <taxon>environmental samples</taxon>
    </lineage>
</organism>
<evidence type="ECO:0000313" key="1">
    <source>
        <dbReference type="EMBL" id="CAA9546663.1"/>
    </source>
</evidence>
<proteinExistence type="predicted"/>